<dbReference type="AlphaFoldDB" id="A0A2S9GY67"/>
<proteinExistence type="predicted"/>
<feature type="domain" description="DUF6651" evidence="3">
    <location>
        <begin position="130"/>
        <end position="227"/>
    </location>
</feature>
<evidence type="ECO:0000256" key="1">
    <source>
        <dbReference type="SAM" id="Coils"/>
    </source>
</evidence>
<organism evidence="4 5">
    <name type="scientific">Solimicrobium silvestre</name>
    <dbReference type="NCBI Taxonomy" id="2099400"/>
    <lineage>
        <taxon>Bacteria</taxon>
        <taxon>Pseudomonadati</taxon>
        <taxon>Pseudomonadota</taxon>
        <taxon>Betaproteobacteria</taxon>
        <taxon>Burkholderiales</taxon>
        <taxon>Oxalobacteraceae</taxon>
        <taxon>Solimicrobium</taxon>
    </lineage>
</organism>
<comment type="caution">
    <text evidence="4">The sequence shown here is derived from an EMBL/GenBank/DDBJ whole genome shotgun (WGS) entry which is preliminary data.</text>
</comment>
<dbReference type="Pfam" id="PF20356">
    <property type="entry name" value="DUF6651"/>
    <property type="match status" value="1"/>
</dbReference>
<dbReference type="EMBL" id="PUGF01000012">
    <property type="protein sequence ID" value="PRC92667.1"/>
    <property type="molecule type" value="Genomic_DNA"/>
</dbReference>
<accession>A0A2S9GY67</accession>
<evidence type="ECO:0000313" key="5">
    <source>
        <dbReference type="Proteomes" id="UP000237839"/>
    </source>
</evidence>
<dbReference type="RefSeq" id="WP_105532477.1">
    <property type="nucleotide sequence ID" value="NZ_PUGF01000012.1"/>
</dbReference>
<gene>
    <name evidence="4" type="ORF">S2091_2722</name>
</gene>
<feature type="compositionally biased region" description="Gly residues" evidence="2">
    <location>
        <begin position="218"/>
        <end position="230"/>
    </location>
</feature>
<sequence length="262" mass="28084">MKIKLDDKGNVVVQDGKVVYVYDDGKEVAFDAVSTVAKINGLNGEAKAHRERAEAAETKLKSFEGIADPEIARKALETIKNIDDKKLVDAGKVEEVRAAAVKAYEDKLVAANQTHAEQMAKLHVDLERANGDLHSEKIGGSFNRSKLITEKFAIPADLVQARFGSAFKIEEGKIVAKDNAGNKIFSRSRPGDLADFDEALEILVDQYPYKDQILKGSGATGSGATGGNQGASGKKTIPRSQFDAMDAGSRATAMRDGATVTD</sequence>
<keyword evidence="1" id="KW-0175">Coiled coil</keyword>
<reference evidence="4 5" key="1">
    <citation type="submission" date="2018-02" db="EMBL/GenBank/DDBJ databases">
        <title>Solimicrobium silvestre gen. nov., sp. nov., isolated from alpine forest soil.</title>
        <authorList>
            <person name="Margesin R."/>
            <person name="Albuquerque L."/>
            <person name="Zhang D.-C."/>
            <person name="Froufe H.J.C."/>
            <person name="Severino R."/>
            <person name="Roxo I."/>
            <person name="Egas C."/>
            <person name="Da Costa M.S."/>
        </authorList>
    </citation>
    <scope>NUCLEOTIDE SEQUENCE [LARGE SCALE GENOMIC DNA]</scope>
    <source>
        <strain evidence="4 5">S20-91</strain>
    </source>
</reference>
<keyword evidence="5" id="KW-1185">Reference proteome</keyword>
<feature type="region of interest" description="Disordered" evidence="2">
    <location>
        <begin position="217"/>
        <end position="262"/>
    </location>
</feature>
<dbReference type="InterPro" id="IPR046593">
    <property type="entry name" value="DUF6651"/>
</dbReference>
<evidence type="ECO:0000313" key="4">
    <source>
        <dbReference type="EMBL" id="PRC92667.1"/>
    </source>
</evidence>
<feature type="coiled-coil region" evidence="1">
    <location>
        <begin position="39"/>
        <end position="66"/>
    </location>
</feature>
<evidence type="ECO:0000259" key="3">
    <source>
        <dbReference type="Pfam" id="PF20356"/>
    </source>
</evidence>
<dbReference type="OrthoDB" id="5465243at2"/>
<name>A0A2S9GY67_9BURK</name>
<protein>
    <recommendedName>
        <fullName evidence="3">DUF6651 domain-containing protein</fullName>
    </recommendedName>
</protein>
<evidence type="ECO:0000256" key="2">
    <source>
        <dbReference type="SAM" id="MobiDB-lite"/>
    </source>
</evidence>
<dbReference type="Proteomes" id="UP000237839">
    <property type="component" value="Unassembled WGS sequence"/>
</dbReference>